<feature type="coiled-coil region" evidence="3">
    <location>
        <begin position="4"/>
        <end position="38"/>
    </location>
</feature>
<feature type="coiled-coil region" evidence="3">
    <location>
        <begin position="75"/>
        <end position="116"/>
    </location>
</feature>
<keyword evidence="2" id="KW-0143">Chaperone</keyword>
<evidence type="ECO:0000256" key="2">
    <source>
        <dbReference type="ARBA" id="ARBA00023186"/>
    </source>
</evidence>
<comment type="caution">
    <text evidence="4">The sequence shown here is derived from an EMBL/GenBank/DDBJ whole genome shotgun (WGS) entry which is preliminary data.</text>
</comment>
<dbReference type="EMBL" id="VRMN01000002">
    <property type="protein sequence ID" value="KAA8497097.1"/>
    <property type="molecule type" value="Genomic_DNA"/>
</dbReference>
<dbReference type="PANTHER" id="PTHR21431:SF0">
    <property type="entry name" value="PREFOLDIN SUBUNIT 6"/>
    <property type="match status" value="1"/>
</dbReference>
<accession>A0A5J4Z333</accession>
<dbReference type="GO" id="GO:0006457">
    <property type="term" value="P:protein folding"/>
    <property type="evidence" value="ECO:0007669"/>
    <property type="project" value="InterPro"/>
</dbReference>
<dbReference type="SUPFAM" id="SSF46579">
    <property type="entry name" value="Prefoldin"/>
    <property type="match status" value="1"/>
</dbReference>
<dbReference type="GO" id="GO:0051087">
    <property type="term" value="F:protein-folding chaperone binding"/>
    <property type="evidence" value="ECO:0007669"/>
    <property type="project" value="TreeGrafter"/>
</dbReference>
<dbReference type="GO" id="GO:0005737">
    <property type="term" value="C:cytoplasm"/>
    <property type="evidence" value="ECO:0007669"/>
    <property type="project" value="TreeGrafter"/>
</dbReference>
<evidence type="ECO:0000313" key="5">
    <source>
        <dbReference type="Proteomes" id="UP000324585"/>
    </source>
</evidence>
<dbReference type="AlphaFoldDB" id="A0A5J4Z333"/>
<sequence length="134" mass="15094">MDVLRNMQVQMEELMNELNAIQKEMGKEMNAVQNLQAQLTENQLVKSELDLLAADTNVFKLVGPILVKQDCVEAQSNVNKRIEFIEAEMQKATDKLQRLEKTQGEKRVKVSDLQKNMQRIAMSMQQAAGAASAS</sequence>
<name>A0A5J4Z333_PORPP</name>
<gene>
    <name evidence="4" type="ORF">FVE85_0826</name>
</gene>
<proteinExistence type="inferred from homology"/>
<dbReference type="Pfam" id="PF01920">
    <property type="entry name" value="Prefoldin_2"/>
    <property type="match status" value="1"/>
</dbReference>
<reference evidence="5" key="1">
    <citation type="journal article" date="2019" name="Nat. Commun.">
        <title>Expansion of phycobilisome linker gene families in mesophilic red algae.</title>
        <authorList>
            <person name="Lee J."/>
            <person name="Kim D."/>
            <person name="Bhattacharya D."/>
            <person name="Yoon H.S."/>
        </authorList>
    </citation>
    <scope>NUCLEOTIDE SEQUENCE [LARGE SCALE GENOMIC DNA]</scope>
    <source>
        <strain evidence="5">CCMP 1328</strain>
    </source>
</reference>
<protein>
    <submittedName>
        <fullName evidence="4">Prefoldin subunit 6</fullName>
    </submittedName>
</protein>
<dbReference type="OMA" id="VQTEFAQ"/>
<dbReference type="PANTHER" id="PTHR21431">
    <property type="entry name" value="PREFOLDIN SUBUNIT 6"/>
    <property type="match status" value="1"/>
</dbReference>
<dbReference type="GO" id="GO:0051082">
    <property type="term" value="F:unfolded protein binding"/>
    <property type="evidence" value="ECO:0007669"/>
    <property type="project" value="InterPro"/>
</dbReference>
<evidence type="ECO:0000313" key="4">
    <source>
        <dbReference type="EMBL" id="KAA8497097.1"/>
    </source>
</evidence>
<dbReference type="CDD" id="cd23161">
    <property type="entry name" value="Prefoldin_6"/>
    <property type="match status" value="1"/>
</dbReference>
<evidence type="ECO:0000256" key="1">
    <source>
        <dbReference type="ARBA" id="ARBA00008045"/>
    </source>
</evidence>
<keyword evidence="3" id="KW-0175">Coiled coil</keyword>
<dbReference type="FunFam" id="1.10.287.370:FF:000003">
    <property type="entry name" value="Prefoldin subunit 6"/>
    <property type="match status" value="1"/>
</dbReference>
<dbReference type="InterPro" id="IPR009053">
    <property type="entry name" value="Prefoldin"/>
</dbReference>
<dbReference type="Proteomes" id="UP000324585">
    <property type="component" value="Unassembled WGS sequence"/>
</dbReference>
<dbReference type="GO" id="GO:0016272">
    <property type="term" value="C:prefoldin complex"/>
    <property type="evidence" value="ECO:0007669"/>
    <property type="project" value="InterPro"/>
</dbReference>
<keyword evidence="5" id="KW-1185">Reference proteome</keyword>
<dbReference type="GO" id="GO:0051131">
    <property type="term" value="P:chaperone-mediated protein complex assembly"/>
    <property type="evidence" value="ECO:0007669"/>
    <property type="project" value="TreeGrafter"/>
</dbReference>
<dbReference type="InterPro" id="IPR002777">
    <property type="entry name" value="PFD_beta-like"/>
</dbReference>
<dbReference type="Gene3D" id="1.10.287.370">
    <property type="match status" value="1"/>
</dbReference>
<comment type="similarity">
    <text evidence="1">Belongs to the prefoldin subunit beta family.</text>
</comment>
<evidence type="ECO:0000256" key="3">
    <source>
        <dbReference type="SAM" id="Coils"/>
    </source>
</evidence>
<dbReference type="OrthoDB" id="248120at2759"/>
<organism evidence="4 5">
    <name type="scientific">Porphyridium purpureum</name>
    <name type="common">Red alga</name>
    <name type="synonym">Porphyridium cruentum</name>
    <dbReference type="NCBI Taxonomy" id="35688"/>
    <lineage>
        <taxon>Eukaryota</taxon>
        <taxon>Rhodophyta</taxon>
        <taxon>Bangiophyceae</taxon>
        <taxon>Porphyridiales</taxon>
        <taxon>Porphyridiaceae</taxon>
        <taxon>Porphyridium</taxon>
    </lineage>
</organism>